<name>A0AAC9HN37_9PSEU</name>
<keyword evidence="5" id="KW-1185">Reference proteome</keyword>
<evidence type="ECO:0000313" key="4">
    <source>
        <dbReference type="EMBL" id="AOS62193.1"/>
    </source>
</evidence>
<dbReference type="InterPro" id="IPR056884">
    <property type="entry name" value="NPHP3-like_N"/>
</dbReference>
<dbReference type="KEGG" id="ahm:TL08_06855"/>
<dbReference type="Pfam" id="PF24883">
    <property type="entry name" value="NPHP3_N"/>
    <property type="match status" value="1"/>
</dbReference>
<feature type="compositionally biased region" description="Basic and acidic residues" evidence="2">
    <location>
        <begin position="1"/>
        <end position="11"/>
    </location>
</feature>
<gene>
    <name evidence="4" type="ORF">TL08_06855</name>
</gene>
<dbReference type="AlphaFoldDB" id="A0AAC9HN37"/>
<feature type="region of interest" description="Disordered" evidence="2">
    <location>
        <begin position="1"/>
        <end position="20"/>
    </location>
</feature>
<organism evidence="4 5">
    <name type="scientific">Actinoalloteichus hymeniacidonis</name>
    <dbReference type="NCBI Taxonomy" id="340345"/>
    <lineage>
        <taxon>Bacteria</taxon>
        <taxon>Bacillati</taxon>
        <taxon>Actinomycetota</taxon>
        <taxon>Actinomycetes</taxon>
        <taxon>Pseudonocardiales</taxon>
        <taxon>Pseudonocardiaceae</taxon>
        <taxon>Actinoalloteichus</taxon>
    </lineage>
</organism>
<evidence type="ECO:0000256" key="1">
    <source>
        <dbReference type="ARBA" id="ARBA00022737"/>
    </source>
</evidence>
<dbReference type="Proteomes" id="UP000095210">
    <property type="component" value="Chromosome"/>
</dbReference>
<proteinExistence type="predicted"/>
<evidence type="ECO:0000313" key="5">
    <source>
        <dbReference type="Proteomes" id="UP000095210"/>
    </source>
</evidence>
<evidence type="ECO:0000259" key="3">
    <source>
        <dbReference type="Pfam" id="PF24883"/>
    </source>
</evidence>
<accession>A0AAC9HN37</accession>
<reference evidence="5" key="1">
    <citation type="submission" date="2016-03" db="EMBL/GenBank/DDBJ databases">
        <title>Complete genome sequence of the type strain Actinoalloteichus hymeniacidonis DSM 45092.</title>
        <authorList>
            <person name="Schaffert L."/>
            <person name="Albersmeier A."/>
            <person name="Winkler A."/>
            <person name="Kalinowski J."/>
            <person name="Zotchev S."/>
            <person name="Ruckert C."/>
        </authorList>
    </citation>
    <scope>NUCLEOTIDE SEQUENCE [LARGE SCALE GENOMIC DNA]</scope>
    <source>
        <strain evidence="5">HPA177(T) (DSM 45092(T))</strain>
    </source>
</reference>
<evidence type="ECO:0000256" key="2">
    <source>
        <dbReference type="SAM" id="MobiDB-lite"/>
    </source>
</evidence>
<feature type="domain" description="Nephrocystin 3-like N-terminal" evidence="3">
    <location>
        <begin position="83"/>
        <end position="219"/>
    </location>
</feature>
<keyword evidence="1" id="KW-0677">Repeat</keyword>
<dbReference type="EMBL" id="CP014859">
    <property type="protein sequence ID" value="AOS62193.1"/>
    <property type="molecule type" value="Genomic_DNA"/>
</dbReference>
<dbReference type="RefSeq" id="WP_157420983.1">
    <property type="nucleotide sequence ID" value="NZ_CP014859.1"/>
</dbReference>
<protein>
    <recommendedName>
        <fullName evidence="3">Nephrocystin 3-like N-terminal domain-containing protein</fullName>
    </recommendedName>
</protein>
<sequence>MQRPGDRESKSQQKITQTRVRADRDVIGHQEIHQLNVTQAATLPVDRAVNSAYLEHVRVLAPVQLEGREEELATLTRFCTSESTADSYLVWRADAWSGKSALLSWFVLHPPPGVHVVSFFVTSSLPHQNNRQSFVENVLEQLYDLVDEPPLANLTDAKRETHFRRLLTAVATKFHQRGEHFTLVVDGLDEDRGVDGSADAHSIAALLPDTGVRVVVASRAVHDLPTDVPPGHPLQSATIEALSPSPRAAVVREAMTRDLKRLLGGTNSHRDLLGFITASGGGLSSRDLAELTGTSVWQVEDQLRTADGRSFTRRPGFLPVYLMAHAELLILATEMLGPQLESYRQRLHTWADSYRLRHWPSDTPSYLLHGYVQTLVATDDRSKLLTYVTDPRRQNLMLTVTGHDDAALAEIETSQRLLLNDESIGLVTLTRLAVHRTSLYLRNNWVPTRLPSTWVEVGQVDRAKSLINVISDPLEQARALTWTAAVLHRDGEQRLAGALLDKAEKLTISINQFWGIGPLVELARRALRIQDHERVERVLGAIKHARNRAAACASLALSVYNDAKGDEAEQWYRKAEKELAENDNRCDVEGLAQIAAAAAALGHSARASVLVQCVFDDLPKSLSEEYLKAKVARAFADGGLFDVACRVSTSISDYGRRERNLLDVIRNIACSNIGKSEELARSMGDAALLHARLAVVAFEAASEGDRPRADRLLAEIEELQAGAQDDEWRTFSLVGNAVSYACLGDFERSEFFVNSHLLPLGEVDGVLSVAKALVRAGDLARASRFVELAEDAARATAVDIDGRRLLRWVGLLIDFAEFDRAEKLILSFSVGEVRSAGMAALAEGLIIAGELARAEEFLELIVDPRLQQRPRRELVRVLLAQGEDGRSVRIARNAVEAMHRAQLIISIAGSIREPSLLDEAIDIADGIEVRKSCLTVLVSALKVAAQLGDRTRTAALLKRVRGYATRTDQQPNEDLDYFLFRGLPERLRTLTEIVDIIERRSRDLVSTSFTDSYPAALLRKDKGISQSVVVARELVTSHWYENVGDLVSFEPEAFHAILSELDRIGDRSSLKMSAAGSG</sequence>